<comment type="caution">
    <text evidence="3">The sequence shown here is derived from an EMBL/GenBank/DDBJ whole genome shotgun (WGS) entry which is preliminary data.</text>
</comment>
<protein>
    <recommendedName>
        <fullName evidence="5">Sushi domain-containing protein</fullName>
    </recommendedName>
</protein>
<dbReference type="InterPro" id="IPR035976">
    <property type="entry name" value="Sushi/SCR/CCP_sf"/>
</dbReference>
<feature type="chain" id="PRO_5043844633" description="Sushi domain-containing protein" evidence="2">
    <location>
        <begin position="17"/>
        <end position="145"/>
    </location>
</feature>
<dbReference type="Proteomes" id="UP001461498">
    <property type="component" value="Unassembled WGS sequence"/>
</dbReference>
<evidence type="ECO:0000313" key="3">
    <source>
        <dbReference type="EMBL" id="KAK9509572.1"/>
    </source>
</evidence>
<evidence type="ECO:0000256" key="1">
    <source>
        <dbReference type="ARBA" id="ARBA00023157"/>
    </source>
</evidence>
<evidence type="ECO:0000256" key="2">
    <source>
        <dbReference type="SAM" id="SignalP"/>
    </source>
</evidence>
<dbReference type="EMBL" id="JAPXFL010000003">
    <property type="protein sequence ID" value="KAK9509572.1"/>
    <property type="molecule type" value="Genomic_DNA"/>
</dbReference>
<keyword evidence="2" id="KW-0732">Signal</keyword>
<feature type="signal peptide" evidence="2">
    <location>
        <begin position="1"/>
        <end position="16"/>
    </location>
</feature>
<evidence type="ECO:0000313" key="4">
    <source>
        <dbReference type="Proteomes" id="UP001461498"/>
    </source>
</evidence>
<name>A0AAW1DGC6_9HEMI</name>
<sequence>MILLFIFFGYYSGANGTGRTNYPPLTRITRDVSDISGYCILPWKNGINNYTKLNCEQNCLLQAGTPVPTNEIVKVNCDPGFGPASNTQYDFYETCDEFYRASYDPMSYSDRTTCLTGGSWSERLPSCSSVPLIFLSNFAKSIEQS</sequence>
<evidence type="ECO:0008006" key="5">
    <source>
        <dbReference type="Google" id="ProtNLM"/>
    </source>
</evidence>
<accession>A0AAW1DGC6</accession>
<dbReference type="SUPFAM" id="SSF57535">
    <property type="entry name" value="Complement control module/SCR domain"/>
    <property type="match status" value="1"/>
</dbReference>
<keyword evidence="1" id="KW-1015">Disulfide bond</keyword>
<dbReference type="AlphaFoldDB" id="A0AAW1DGC6"/>
<proteinExistence type="predicted"/>
<keyword evidence="4" id="KW-1185">Reference proteome</keyword>
<organism evidence="3 4">
    <name type="scientific">Rhynocoris fuscipes</name>
    <dbReference type="NCBI Taxonomy" id="488301"/>
    <lineage>
        <taxon>Eukaryota</taxon>
        <taxon>Metazoa</taxon>
        <taxon>Ecdysozoa</taxon>
        <taxon>Arthropoda</taxon>
        <taxon>Hexapoda</taxon>
        <taxon>Insecta</taxon>
        <taxon>Pterygota</taxon>
        <taxon>Neoptera</taxon>
        <taxon>Paraneoptera</taxon>
        <taxon>Hemiptera</taxon>
        <taxon>Heteroptera</taxon>
        <taxon>Panheteroptera</taxon>
        <taxon>Cimicomorpha</taxon>
        <taxon>Reduviidae</taxon>
        <taxon>Harpactorinae</taxon>
        <taxon>Harpactorini</taxon>
        <taxon>Rhynocoris</taxon>
    </lineage>
</organism>
<reference evidence="3 4" key="1">
    <citation type="submission" date="2022-12" db="EMBL/GenBank/DDBJ databases">
        <title>Chromosome-level genome assembly of true bugs.</title>
        <authorList>
            <person name="Ma L."/>
            <person name="Li H."/>
        </authorList>
    </citation>
    <scope>NUCLEOTIDE SEQUENCE [LARGE SCALE GENOMIC DNA]</scope>
    <source>
        <strain evidence="3">Lab_2022b</strain>
    </source>
</reference>
<gene>
    <name evidence="3" type="ORF">O3M35_006860</name>
</gene>